<evidence type="ECO:0000256" key="4">
    <source>
        <dbReference type="ARBA" id="ARBA00023315"/>
    </source>
</evidence>
<comment type="function">
    <text evidence="5">Involved in the post-translational conjugation of arginine to the N-terminal aspartate or glutamate of a protein. This arginylation is required for degradation of the protein via the ubiquitin pathway.</text>
</comment>
<evidence type="ECO:0000256" key="6">
    <source>
        <dbReference type="SAM" id="MobiDB-lite"/>
    </source>
</evidence>
<dbReference type="EMBL" id="BKCP01011181">
    <property type="protein sequence ID" value="GER54461.1"/>
    <property type="molecule type" value="Genomic_DNA"/>
</dbReference>
<dbReference type="Pfam" id="PF04376">
    <property type="entry name" value="ATE_N"/>
    <property type="match status" value="1"/>
</dbReference>
<dbReference type="GO" id="GO:0004057">
    <property type="term" value="F:arginyl-tRNA--protein transferase activity"/>
    <property type="evidence" value="ECO:0007669"/>
    <property type="project" value="UniProtKB-EC"/>
</dbReference>
<dbReference type="OrthoDB" id="74183at2759"/>
<evidence type="ECO:0000256" key="3">
    <source>
        <dbReference type="ARBA" id="ARBA00022786"/>
    </source>
</evidence>
<proteinExistence type="inferred from homology"/>
<accession>A0A5A7RDJ1</accession>
<evidence type="ECO:0000256" key="2">
    <source>
        <dbReference type="ARBA" id="ARBA00022679"/>
    </source>
</evidence>
<evidence type="ECO:0000259" key="8">
    <source>
        <dbReference type="Pfam" id="PF04377"/>
    </source>
</evidence>
<keyword evidence="3 5" id="KW-0833">Ubl conjugation pathway</keyword>
<evidence type="ECO:0000313" key="10">
    <source>
        <dbReference type="Proteomes" id="UP000325081"/>
    </source>
</evidence>
<dbReference type="InterPro" id="IPR016181">
    <property type="entry name" value="Acyl_CoA_acyltransferase"/>
</dbReference>
<dbReference type="PANTHER" id="PTHR21367:SF1">
    <property type="entry name" value="ARGINYL-TRNA--PROTEIN TRANSFERASE 1"/>
    <property type="match status" value="1"/>
</dbReference>
<feature type="region of interest" description="Disordered" evidence="6">
    <location>
        <begin position="1"/>
        <end position="29"/>
    </location>
</feature>
<comment type="catalytic activity">
    <reaction evidence="5">
        <text>an N-terminal L-alpha-aminoacyl-[protein] + L-arginyl-tRNA(Arg) = an N-terminal L-arginyl-L-aminoacyl-[protein] + tRNA(Arg) + H(+)</text>
        <dbReference type="Rhea" id="RHEA:10208"/>
        <dbReference type="Rhea" id="RHEA-COMP:9658"/>
        <dbReference type="Rhea" id="RHEA-COMP:9673"/>
        <dbReference type="Rhea" id="RHEA-COMP:10636"/>
        <dbReference type="Rhea" id="RHEA-COMP:10638"/>
        <dbReference type="ChEBI" id="CHEBI:15378"/>
        <dbReference type="ChEBI" id="CHEBI:78442"/>
        <dbReference type="ChEBI" id="CHEBI:78513"/>
        <dbReference type="ChEBI" id="CHEBI:78597"/>
        <dbReference type="ChEBI" id="CHEBI:83562"/>
        <dbReference type="EC" id="2.3.2.8"/>
    </reaction>
</comment>
<dbReference type="AlphaFoldDB" id="A0A5A7RDJ1"/>
<comment type="similarity">
    <text evidence="1 5">Belongs to the R-transferase family.</text>
</comment>
<dbReference type="GO" id="GO:0005737">
    <property type="term" value="C:cytoplasm"/>
    <property type="evidence" value="ECO:0007669"/>
    <property type="project" value="TreeGrafter"/>
</dbReference>
<keyword evidence="10" id="KW-1185">Reference proteome</keyword>
<evidence type="ECO:0000313" key="9">
    <source>
        <dbReference type="EMBL" id="GER54461.1"/>
    </source>
</evidence>
<dbReference type="Pfam" id="PF04377">
    <property type="entry name" value="ATE_C"/>
    <property type="match status" value="1"/>
</dbReference>
<evidence type="ECO:0000259" key="7">
    <source>
        <dbReference type="Pfam" id="PF04376"/>
    </source>
</evidence>
<dbReference type="SUPFAM" id="SSF55729">
    <property type="entry name" value="Acyl-CoA N-acyltransferases (Nat)"/>
    <property type="match status" value="1"/>
</dbReference>
<dbReference type="InterPro" id="IPR017137">
    <property type="entry name" value="Arg-tRNA-P_Trfase_1_euk"/>
</dbReference>
<comment type="caution">
    <text evidence="9">The sequence shown here is derived from an EMBL/GenBank/DDBJ whole genome shotgun (WGS) entry which is preliminary data.</text>
</comment>
<protein>
    <recommendedName>
        <fullName evidence="5">Arginyl-tRNA--protein transferase</fullName>
        <ecNumber evidence="5">2.3.2.8</ecNumber>
    </recommendedName>
</protein>
<keyword evidence="4 5" id="KW-0012">Acyltransferase</keyword>
<evidence type="ECO:0000256" key="1">
    <source>
        <dbReference type="ARBA" id="ARBA00009991"/>
    </source>
</evidence>
<dbReference type="InterPro" id="IPR007471">
    <property type="entry name" value="N-end_Aminoacyl_Trfase_N"/>
</dbReference>
<evidence type="ECO:0000256" key="5">
    <source>
        <dbReference type="PIRNR" id="PIRNR037207"/>
    </source>
</evidence>
<name>A0A5A7RDJ1_STRAF</name>
<reference evidence="10" key="1">
    <citation type="journal article" date="2019" name="Curr. Biol.">
        <title>Genome Sequence of Striga asiatica Provides Insight into the Evolution of Plant Parasitism.</title>
        <authorList>
            <person name="Yoshida S."/>
            <person name="Kim S."/>
            <person name="Wafula E.K."/>
            <person name="Tanskanen J."/>
            <person name="Kim Y.M."/>
            <person name="Honaas L."/>
            <person name="Yang Z."/>
            <person name="Spallek T."/>
            <person name="Conn C.E."/>
            <person name="Ichihashi Y."/>
            <person name="Cheong K."/>
            <person name="Cui S."/>
            <person name="Der J.P."/>
            <person name="Gundlach H."/>
            <person name="Jiao Y."/>
            <person name="Hori C."/>
            <person name="Ishida J.K."/>
            <person name="Kasahara H."/>
            <person name="Kiba T."/>
            <person name="Kim M.S."/>
            <person name="Koo N."/>
            <person name="Laohavisit A."/>
            <person name="Lee Y.H."/>
            <person name="Lumba S."/>
            <person name="McCourt P."/>
            <person name="Mortimer J.C."/>
            <person name="Mutuku J.M."/>
            <person name="Nomura T."/>
            <person name="Sasaki-Sekimoto Y."/>
            <person name="Seto Y."/>
            <person name="Wang Y."/>
            <person name="Wakatake T."/>
            <person name="Sakakibara H."/>
            <person name="Demura T."/>
            <person name="Yamaguchi S."/>
            <person name="Yoneyama K."/>
            <person name="Manabe R.I."/>
            <person name="Nelson D.C."/>
            <person name="Schulman A.H."/>
            <person name="Timko M.P."/>
            <person name="dePamphilis C.W."/>
            <person name="Choi D."/>
            <person name="Shirasu K."/>
        </authorList>
    </citation>
    <scope>NUCLEOTIDE SEQUENCE [LARGE SCALE GENOMIC DNA]</scope>
    <source>
        <strain evidence="10">cv. UVA1</strain>
    </source>
</reference>
<feature type="domain" description="N-end aminoacyl transferase N-terminal" evidence="7">
    <location>
        <begin position="39"/>
        <end position="109"/>
    </location>
</feature>
<keyword evidence="2 5" id="KW-0808">Transferase</keyword>
<dbReference type="PIRSF" id="PIRSF037207">
    <property type="entry name" value="ATE1_euk"/>
    <property type="match status" value="1"/>
</dbReference>
<sequence length="620" mass="70208">MADAKKMRNEASTSGTADGGGGDEGRLESEVVDVGRRKSTCGYCKSGGRTSISHGLWAHSLRVDDYQALLDRGWRRSGCFLYKPDMEKTCCPSYTIRLKASDFVPSKEQIRVSKRMKRFLNGQLDAKETDKIMDEPHTSREHTSIEKTDEIMHFLSHNLDATVQQYIKGGKFSSDIQLPKASIKRVSPAKRKLGAEKSEELLFSCNIAFQIAAALKRLKRDADHMNESSQHVLEGTEDLSPKAIAEILTKHSKQLIESHGLLVRACIGHINFYSALKQTAVVESGIEIKSIISSTRTGGNDESFKKCSERLQSLCRRFEVRLKRSSFDDEEYSLYRKYQIKVHNDAPDHVTESSYKRFLVDTPLIHVPANGDQTTPPCGFGSFHQQYVVDGNLIAVGVIDILPKCLSSKYLFWDPDFAFLSLGKFSALEEIRWVSENQLHCPSLEFYYLGYYIHSCSKMRYKAAYRPSELLCPLRFQWVPYNIAKPLLDRRKYVVFSDYATERNGECLPPDIGVSEMDEQHSNCAEEIPNDVTVNDKEMELDSDCSVDESESESESEANVSLEDGSVDNILIGVRGARLRYKDIRHAFDPNQRNLIENQLQRYVRVVGAELSEQMVYSLG</sequence>
<dbReference type="Proteomes" id="UP000325081">
    <property type="component" value="Unassembled WGS sequence"/>
</dbReference>
<dbReference type="InterPro" id="IPR007472">
    <property type="entry name" value="N-end_Aminoacyl_Trfase_C"/>
</dbReference>
<feature type="domain" description="N-end rule aminoacyl transferase C-terminal" evidence="8">
    <location>
        <begin position="330"/>
        <end position="472"/>
    </location>
</feature>
<dbReference type="InterPro" id="IPR030700">
    <property type="entry name" value="N-end_Aminoacyl_Trfase"/>
</dbReference>
<organism evidence="9 10">
    <name type="scientific">Striga asiatica</name>
    <name type="common">Asiatic witchweed</name>
    <name type="synonym">Buchnera asiatica</name>
    <dbReference type="NCBI Taxonomy" id="4170"/>
    <lineage>
        <taxon>Eukaryota</taxon>
        <taxon>Viridiplantae</taxon>
        <taxon>Streptophyta</taxon>
        <taxon>Embryophyta</taxon>
        <taxon>Tracheophyta</taxon>
        <taxon>Spermatophyta</taxon>
        <taxon>Magnoliopsida</taxon>
        <taxon>eudicotyledons</taxon>
        <taxon>Gunneridae</taxon>
        <taxon>Pentapetalae</taxon>
        <taxon>asterids</taxon>
        <taxon>lamiids</taxon>
        <taxon>Lamiales</taxon>
        <taxon>Orobanchaceae</taxon>
        <taxon>Buchnereae</taxon>
        <taxon>Striga</taxon>
    </lineage>
</organism>
<dbReference type="PANTHER" id="PTHR21367">
    <property type="entry name" value="ARGININE-TRNA-PROTEIN TRANSFERASE 1"/>
    <property type="match status" value="1"/>
</dbReference>
<gene>
    <name evidence="9" type="ORF">STAS_32056</name>
</gene>
<dbReference type="EC" id="2.3.2.8" evidence="5"/>